<protein>
    <submittedName>
        <fullName evidence="1">Periplasmic protein</fullName>
    </submittedName>
</protein>
<evidence type="ECO:0000313" key="1">
    <source>
        <dbReference type="EMBL" id="AEI46467.1"/>
    </source>
</evidence>
<keyword evidence="2" id="KW-1185">Reference proteome</keyword>
<dbReference type="Gene3D" id="2.120.10.10">
    <property type="match status" value="1"/>
</dbReference>
<sequence length="392" mass="44268">MKKYYVWVFLWLTAPIFAISQVPGSVVAYSPAASGLYIGSPSICILSNGDYLASHDLFGPNSKEFERPNSRIYRSQDKGKTWSQIAEINGQFWSKLFVHEKGLYFMGTSKHHGNTIIRKSTDSGQTWTEPTDGENGLLLAGEYHCAPMPLTEHNGRLWRAMEDAMGPIKKWGKRYGAFMMSIPLGADPMKAANWTSSNVLRYDSTLLNGNFGGWIEGNAVADPNGQLWDVLRVDDKSTLEEKAAFVRISADGKTATFDRTADFVRFPGSSKKFSIRYDPKSKRYWTIANYIPQEVKAANAGKNPASIRNTQALFSSKDLRNWELHTILLQHPEVIKHGFQYVDWLFEGKDIIFLSRTAFDDDQGGAHNNHDANYLTFHRIRKFRKIGVLAGY</sequence>
<dbReference type="EMBL" id="CP002859">
    <property type="protein sequence ID" value="AEI46467.1"/>
    <property type="molecule type" value="Genomic_DNA"/>
</dbReference>
<dbReference type="SUPFAM" id="SSF50939">
    <property type="entry name" value="Sialidases"/>
    <property type="match status" value="1"/>
</dbReference>
<dbReference type="KEGG" id="rsi:Runsl_0007"/>
<organism evidence="1 2">
    <name type="scientific">Runella slithyformis (strain ATCC 29530 / DSM 19594 / LMG 11500 / NCIMB 11436 / LSU 4)</name>
    <dbReference type="NCBI Taxonomy" id="761193"/>
    <lineage>
        <taxon>Bacteria</taxon>
        <taxon>Pseudomonadati</taxon>
        <taxon>Bacteroidota</taxon>
        <taxon>Cytophagia</taxon>
        <taxon>Cytophagales</taxon>
        <taxon>Spirosomataceae</taxon>
        <taxon>Runella</taxon>
    </lineage>
</organism>
<reference evidence="1 2" key="2">
    <citation type="journal article" date="2012" name="Stand. Genomic Sci.">
        <title>Complete genome sequence of the aquatic bacterium Runella slithyformis type strain (LSU 4(T)).</title>
        <authorList>
            <person name="Copeland A."/>
            <person name="Zhang X."/>
            <person name="Misra M."/>
            <person name="Lapidus A."/>
            <person name="Nolan M."/>
            <person name="Lucas S."/>
            <person name="Deshpande S."/>
            <person name="Cheng J.F."/>
            <person name="Tapia R."/>
            <person name="Goodwin L.A."/>
            <person name="Pitluck S."/>
            <person name="Liolios K."/>
            <person name="Pagani I."/>
            <person name="Ivanova N."/>
            <person name="Mikhailova N."/>
            <person name="Pati A."/>
            <person name="Chen A."/>
            <person name="Palaniappan K."/>
            <person name="Land M."/>
            <person name="Hauser L."/>
            <person name="Pan C."/>
            <person name="Jeffries C.D."/>
            <person name="Detter J.C."/>
            <person name="Brambilla E.M."/>
            <person name="Rohde M."/>
            <person name="Djao O.D."/>
            <person name="Goker M."/>
            <person name="Sikorski J."/>
            <person name="Tindall B.J."/>
            <person name="Woyke T."/>
            <person name="Bristow J."/>
            <person name="Eisen J.A."/>
            <person name="Markowitz V."/>
            <person name="Hugenholtz P."/>
            <person name="Kyrpides N.C."/>
            <person name="Klenk H.P."/>
            <person name="Mavromatis K."/>
        </authorList>
    </citation>
    <scope>NUCLEOTIDE SEQUENCE [LARGE SCALE GENOMIC DNA]</scope>
    <source>
        <strain evidence="2">ATCC 29530 / DSM 19594 / LMG 11500 / NCIMB 11436 / LSU 4</strain>
    </source>
</reference>
<dbReference type="AlphaFoldDB" id="A0A7U3ZFW6"/>
<reference evidence="2" key="1">
    <citation type="submission" date="2011-06" db="EMBL/GenBank/DDBJ databases">
        <title>The complete genome of chromosome of Runella slithyformis DSM 19594.</title>
        <authorList>
            <consortium name="US DOE Joint Genome Institute (JGI-PGF)"/>
            <person name="Lucas S."/>
            <person name="Han J."/>
            <person name="Lapidus A."/>
            <person name="Bruce D."/>
            <person name="Goodwin L."/>
            <person name="Pitluck S."/>
            <person name="Peters L."/>
            <person name="Kyrpides N."/>
            <person name="Mavromatis K."/>
            <person name="Ivanova N."/>
            <person name="Ovchinnikova G."/>
            <person name="Zhang X."/>
            <person name="Misra M."/>
            <person name="Detter J.C."/>
            <person name="Tapia R."/>
            <person name="Han C."/>
            <person name="Land M."/>
            <person name="Hauser L."/>
            <person name="Markowitz V."/>
            <person name="Cheng J.-F."/>
            <person name="Hugenholtz P."/>
            <person name="Woyke T."/>
            <person name="Wu D."/>
            <person name="Tindall B."/>
            <person name="Faehrich R."/>
            <person name="Brambilla E."/>
            <person name="Klenk H.-P."/>
            <person name="Eisen J.A."/>
        </authorList>
    </citation>
    <scope>NUCLEOTIDE SEQUENCE [LARGE SCALE GENOMIC DNA]</scope>
    <source>
        <strain evidence="2">ATCC 29530 / DSM 19594 / LMG 11500 / NCIMB 11436 / LSU 4</strain>
    </source>
</reference>
<dbReference type="Proteomes" id="UP000000493">
    <property type="component" value="Chromosome"/>
</dbReference>
<accession>A0A7U3ZFW6</accession>
<evidence type="ECO:0000313" key="2">
    <source>
        <dbReference type="Proteomes" id="UP000000493"/>
    </source>
</evidence>
<dbReference type="RefSeq" id="WP_013925792.1">
    <property type="nucleotide sequence ID" value="NC_015703.1"/>
</dbReference>
<gene>
    <name evidence="1" type="ordered locus">Runsl_0007</name>
</gene>
<dbReference type="InterPro" id="IPR036278">
    <property type="entry name" value="Sialidase_sf"/>
</dbReference>
<name>A0A7U3ZFW6_RUNSL</name>
<proteinExistence type="predicted"/>
<dbReference type="CDD" id="cd15482">
    <property type="entry name" value="Sialidase_non-viral"/>
    <property type="match status" value="1"/>
</dbReference>